<evidence type="ECO:0000256" key="1">
    <source>
        <dbReference type="ARBA" id="ARBA00022729"/>
    </source>
</evidence>
<dbReference type="PANTHER" id="PTHR32099">
    <property type="entry name" value="CYSTEINE-RICH REPEAT SECRETORY PROTEIN"/>
    <property type="match status" value="1"/>
</dbReference>
<evidence type="ECO:0000313" key="5">
    <source>
        <dbReference type="Proteomes" id="UP000326396"/>
    </source>
</evidence>
<dbReference type="Gene3D" id="3.30.430.20">
    <property type="entry name" value="Gnk2 domain, C-X8-C-X2-C motif"/>
    <property type="match status" value="4"/>
</dbReference>
<dbReference type="EMBL" id="SZYD01000017">
    <property type="protein sequence ID" value="KAD3069353.1"/>
    <property type="molecule type" value="Genomic_DNA"/>
</dbReference>
<evidence type="ECO:0000256" key="2">
    <source>
        <dbReference type="ARBA" id="ARBA00022737"/>
    </source>
</evidence>
<comment type="caution">
    <text evidence="4">The sequence shown here is derived from an EMBL/GenBank/DDBJ whole genome shotgun (WGS) entry which is preliminary data.</text>
</comment>
<dbReference type="Proteomes" id="UP000326396">
    <property type="component" value="Linkage Group LG7"/>
</dbReference>
<gene>
    <name evidence="4" type="ORF">E3N88_37233</name>
</gene>
<proteinExistence type="predicted"/>
<dbReference type="PROSITE" id="PS51473">
    <property type="entry name" value="GNK2"/>
    <property type="match status" value="3"/>
</dbReference>
<evidence type="ECO:0000259" key="3">
    <source>
        <dbReference type="PROSITE" id="PS51473"/>
    </source>
</evidence>
<protein>
    <recommendedName>
        <fullName evidence="3">Gnk2-homologous domain-containing protein</fullName>
    </recommendedName>
</protein>
<evidence type="ECO:0000313" key="4">
    <source>
        <dbReference type="EMBL" id="KAD3069353.1"/>
    </source>
</evidence>
<keyword evidence="1" id="KW-0732">Signal</keyword>
<feature type="domain" description="Gnk2-homologous" evidence="3">
    <location>
        <begin position="237"/>
        <end position="348"/>
    </location>
</feature>
<dbReference type="InterPro" id="IPR002902">
    <property type="entry name" value="GNK2"/>
</dbReference>
<keyword evidence="2" id="KW-0677">Repeat</keyword>
<feature type="domain" description="Gnk2-homologous" evidence="3">
    <location>
        <begin position="354"/>
        <end position="464"/>
    </location>
</feature>
<dbReference type="Pfam" id="PF01657">
    <property type="entry name" value="Stress-antifung"/>
    <property type="match status" value="4"/>
</dbReference>
<dbReference type="AlphaFoldDB" id="A0A5N6M8L2"/>
<dbReference type="PANTHER" id="PTHR32099:SF109">
    <property type="entry name" value="GNK2-LIKE DOMAIN-CONTAINING PROTEIN"/>
    <property type="match status" value="1"/>
</dbReference>
<sequence length="545" mass="60375">MMMISVNYDAAIPIKKADVLIKHACRGGDFKKNSIIEKNRASAFDQILKTGNNANNNGFYHSQVGDKPEDQVSAVLFCPPNIPGEICKCCFRNLVPALLSNCSTQKEGVVWHTYFYYDCMARYSVGRKIVSVLDDWAWYRNPDSNNVKAVGLQKTIDSLLSRLTEEAAGGGAVKKFATGSAKYDGEEHVLYVVTMCSPDLSKPDCLKCLSKATTETPITNGVVYYLVDVISAELPLPPIIERHQCRGGDFESDVILKNRDSAIKNIKESFKNSSSYTGFYHSQVGEKPEEQVSAIMLCPPNVDVGLCKCCIQNVEAYLLKKCPTQREGIGWDEYPYLVCMLRFATGRNILSALDDWAWYYTADRDYVKAVALEETMDGLTSTLKERAAGGDTLRKHAFGSLTYDGIENELFVSLQCSPDISKDDCLKCLSKSRIEMRNCCSSKPLFSGRVMSTNCFFMYSHTSFFEPPTEFDTKATGAPDDVQQGPARAKLGSLMPSTWNTLQAACANSQTSSSHAAQATQATDRATYLQLYKLKTMIKNIPAAK</sequence>
<dbReference type="CDD" id="cd23509">
    <property type="entry name" value="Gnk2-like"/>
    <property type="match status" value="4"/>
</dbReference>
<keyword evidence="5" id="KW-1185">Reference proteome</keyword>
<dbReference type="OrthoDB" id="1468518at2759"/>
<accession>A0A5N6M8L2</accession>
<feature type="domain" description="Gnk2-homologous" evidence="3">
    <location>
        <begin position="18"/>
        <end position="128"/>
    </location>
</feature>
<name>A0A5N6M8L2_9ASTR</name>
<organism evidence="4 5">
    <name type="scientific">Mikania micrantha</name>
    <name type="common">bitter vine</name>
    <dbReference type="NCBI Taxonomy" id="192012"/>
    <lineage>
        <taxon>Eukaryota</taxon>
        <taxon>Viridiplantae</taxon>
        <taxon>Streptophyta</taxon>
        <taxon>Embryophyta</taxon>
        <taxon>Tracheophyta</taxon>
        <taxon>Spermatophyta</taxon>
        <taxon>Magnoliopsida</taxon>
        <taxon>eudicotyledons</taxon>
        <taxon>Gunneridae</taxon>
        <taxon>Pentapetalae</taxon>
        <taxon>asterids</taxon>
        <taxon>campanulids</taxon>
        <taxon>Asterales</taxon>
        <taxon>Asteraceae</taxon>
        <taxon>Asteroideae</taxon>
        <taxon>Heliantheae alliance</taxon>
        <taxon>Eupatorieae</taxon>
        <taxon>Mikania</taxon>
    </lineage>
</organism>
<dbReference type="InterPro" id="IPR038408">
    <property type="entry name" value="GNK2_sf"/>
</dbReference>
<reference evidence="4 5" key="1">
    <citation type="submission" date="2019-05" db="EMBL/GenBank/DDBJ databases">
        <title>Mikania micrantha, genome provides insights into the molecular mechanism of rapid growth.</title>
        <authorList>
            <person name="Liu B."/>
        </authorList>
    </citation>
    <scope>NUCLEOTIDE SEQUENCE [LARGE SCALE GENOMIC DNA]</scope>
    <source>
        <strain evidence="4">NLD-2019</strain>
        <tissue evidence="4">Leaf</tissue>
    </source>
</reference>